<gene>
    <name evidence="2" type="ORF">BT63DRAFT_411772</name>
</gene>
<accession>A0A6A6UM31</accession>
<feature type="region of interest" description="Disordered" evidence="1">
    <location>
        <begin position="143"/>
        <end position="175"/>
    </location>
</feature>
<feature type="compositionally biased region" description="Polar residues" evidence="1">
    <location>
        <begin position="145"/>
        <end position="157"/>
    </location>
</feature>
<sequence>MSFLPRLANKLKGLLRAVPSPQNPETSLKRPRSSSPTSTPGLTDRSTTSPGDTTSPVERKNKKQRNMSYDTAMDLDEAIELPEDIEDTEVVKTFKMDGYSSADQVFSTVLAKARREILPQEGGSQSVEPWDVDVSGVIQSIEGPSMQSQPGAVSSQMGMRPHWDGDNSDDEDDEGQVAIKAESDRHDFGLNQELEFVAGSIEAGDGLESTIPPSVMPSQVTRDLLDGSVQATEPEPVMSHQDMYRLQVSRLEELVRNGWANDTIMIYLKLLRKRYEPLFPLGWKTDFQLFPEHYFAPWQSKPFFHALLRGSHENDICKEIYGDSAARLAFQRLCKVGMKVDTGLRMEDEKRYTPRTPEVVVRRAIRDYMCWVYRDVGIKGLPGTLEPTPTYHPEFVATVWRRYRKPLADAAEEGRMTLEETENLSQKLHDRLHEMSSDLISKLTVKGADGQEFLIDPPTVFGFLIVKTTVGVIAHEPTTGSFRTLAFVDFSEPGMQVEYCIELAIILNWARYSMLRVKDAIEKRNPDLPLQWELQNMSVVEDPDL</sequence>
<dbReference type="EMBL" id="MU004232">
    <property type="protein sequence ID" value="KAF2672507.1"/>
    <property type="molecule type" value="Genomic_DNA"/>
</dbReference>
<feature type="compositionally biased region" description="Polar residues" evidence="1">
    <location>
        <begin position="44"/>
        <end position="56"/>
    </location>
</feature>
<feature type="region of interest" description="Disordered" evidence="1">
    <location>
        <begin position="13"/>
        <end position="71"/>
    </location>
</feature>
<organism evidence="2 3">
    <name type="scientific">Microthyrium microscopicum</name>
    <dbReference type="NCBI Taxonomy" id="703497"/>
    <lineage>
        <taxon>Eukaryota</taxon>
        <taxon>Fungi</taxon>
        <taxon>Dikarya</taxon>
        <taxon>Ascomycota</taxon>
        <taxon>Pezizomycotina</taxon>
        <taxon>Dothideomycetes</taxon>
        <taxon>Dothideomycetes incertae sedis</taxon>
        <taxon>Microthyriales</taxon>
        <taxon>Microthyriaceae</taxon>
        <taxon>Microthyrium</taxon>
    </lineage>
</organism>
<keyword evidence="3" id="KW-1185">Reference proteome</keyword>
<dbReference type="Proteomes" id="UP000799302">
    <property type="component" value="Unassembled WGS sequence"/>
</dbReference>
<dbReference type="AlphaFoldDB" id="A0A6A6UM31"/>
<reference evidence="2" key="1">
    <citation type="journal article" date="2020" name="Stud. Mycol.">
        <title>101 Dothideomycetes genomes: a test case for predicting lifestyles and emergence of pathogens.</title>
        <authorList>
            <person name="Haridas S."/>
            <person name="Albert R."/>
            <person name="Binder M."/>
            <person name="Bloem J."/>
            <person name="Labutti K."/>
            <person name="Salamov A."/>
            <person name="Andreopoulos B."/>
            <person name="Baker S."/>
            <person name="Barry K."/>
            <person name="Bills G."/>
            <person name="Bluhm B."/>
            <person name="Cannon C."/>
            <person name="Castanera R."/>
            <person name="Culley D."/>
            <person name="Daum C."/>
            <person name="Ezra D."/>
            <person name="Gonzalez J."/>
            <person name="Henrissat B."/>
            <person name="Kuo A."/>
            <person name="Liang C."/>
            <person name="Lipzen A."/>
            <person name="Lutzoni F."/>
            <person name="Magnuson J."/>
            <person name="Mondo S."/>
            <person name="Nolan M."/>
            <person name="Ohm R."/>
            <person name="Pangilinan J."/>
            <person name="Park H.-J."/>
            <person name="Ramirez L."/>
            <person name="Alfaro M."/>
            <person name="Sun H."/>
            <person name="Tritt A."/>
            <person name="Yoshinaga Y."/>
            <person name="Zwiers L.-H."/>
            <person name="Turgeon B."/>
            <person name="Goodwin S."/>
            <person name="Spatafora J."/>
            <person name="Crous P."/>
            <person name="Grigoriev I."/>
        </authorList>
    </citation>
    <scope>NUCLEOTIDE SEQUENCE</scope>
    <source>
        <strain evidence="2">CBS 115976</strain>
    </source>
</reference>
<feature type="compositionally biased region" description="Acidic residues" evidence="1">
    <location>
        <begin position="166"/>
        <end position="175"/>
    </location>
</feature>
<evidence type="ECO:0000256" key="1">
    <source>
        <dbReference type="SAM" id="MobiDB-lite"/>
    </source>
</evidence>
<dbReference type="OrthoDB" id="5286775at2759"/>
<evidence type="ECO:0000313" key="2">
    <source>
        <dbReference type="EMBL" id="KAF2672507.1"/>
    </source>
</evidence>
<protein>
    <submittedName>
        <fullName evidence="2">Uncharacterized protein</fullName>
    </submittedName>
</protein>
<name>A0A6A6UM31_9PEZI</name>
<evidence type="ECO:0000313" key="3">
    <source>
        <dbReference type="Proteomes" id="UP000799302"/>
    </source>
</evidence>
<proteinExistence type="predicted"/>